<dbReference type="STRING" id="268407.PWYN_03190"/>
<dbReference type="SUPFAM" id="SSF47413">
    <property type="entry name" value="lambda repressor-like DNA-binding domains"/>
    <property type="match status" value="1"/>
</dbReference>
<dbReference type="InterPro" id="IPR001387">
    <property type="entry name" value="Cro/C1-type_HTH"/>
</dbReference>
<sequence length="206" mass="23042">MNFSENLRIHRERMGISKSELARRVGVSDVTVGHWEIGKISPRMGKVEMIADVLGVTTDDLIFGENTSKKPVNNSIPLFGSIAAGAPLEMIKAEEYLEIPEYISQRYPGAFLLRIKGDSMNKVIPTGAYALIVPCLEVTNGEIAVVSINGDEATLKRFYKLQNTIVLEPDSYNPEHKANSFTSDDSKQLRILGRMVWYMAPFDQKF</sequence>
<dbReference type="EMBL" id="JQCR01000002">
    <property type="protein sequence ID" value="KGE18484.1"/>
    <property type="molecule type" value="Genomic_DNA"/>
</dbReference>
<dbReference type="Pfam" id="PF00717">
    <property type="entry name" value="Peptidase_S24"/>
    <property type="match status" value="1"/>
</dbReference>
<accession>A0A098M7D4</accession>
<dbReference type="GO" id="GO:0003677">
    <property type="term" value="F:DNA binding"/>
    <property type="evidence" value="ECO:0007669"/>
    <property type="project" value="InterPro"/>
</dbReference>
<dbReference type="InterPro" id="IPR015927">
    <property type="entry name" value="Peptidase_S24_S26A/B/C"/>
</dbReference>
<protein>
    <recommendedName>
        <fullName evidence="1">HTH cro/C1-type domain-containing protein</fullName>
    </recommendedName>
</protein>
<evidence type="ECO:0000259" key="1">
    <source>
        <dbReference type="PROSITE" id="PS50943"/>
    </source>
</evidence>
<organism evidence="2 3">
    <name type="scientific">Paenibacillus wynnii</name>
    <dbReference type="NCBI Taxonomy" id="268407"/>
    <lineage>
        <taxon>Bacteria</taxon>
        <taxon>Bacillati</taxon>
        <taxon>Bacillota</taxon>
        <taxon>Bacilli</taxon>
        <taxon>Bacillales</taxon>
        <taxon>Paenibacillaceae</taxon>
        <taxon>Paenibacillus</taxon>
    </lineage>
</organism>
<name>A0A098M7D4_9BACL</name>
<reference evidence="2 3" key="1">
    <citation type="submission" date="2014-08" db="EMBL/GenBank/DDBJ databases">
        <authorList>
            <person name="den Bakker H.C."/>
        </authorList>
    </citation>
    <scope>NUCLEOTIDE SEQUENCE [LARGE SCALE GENOMIC DNA]</scope>
    <source>
        <strain evidence="2 3">DSM 18334</strain>
    </source>
</reference>
<evidence type="ECO:0000313" key="3">
    <source>
        <dbReference type="Proteomes" id="UP000029734"/>
    </source>
</evidence>
<dbReference type="PROSITE" id="PS50943">
    <property type="entry name" value="HTH_CROC1"/>
    <property type="match status" value="1"/>
</dbReference>
<dbReference type="CDD" id="cd00093">
    <property type="entry name" value="HTH_XRE"/>
    <property type="match status" value="1"/>
</dbReference>
<dbReference type="PANTHER" id="PTHR33516">
    <property type="entry name" value="LEXA REPRESSOR"/>
    <property type="match status" value="1"/>
</dbReference>
<comment type="caution">
    <text evidence="2">The sequence shown here is derived from an EMBL/GenBank/DDBJ whole genome shotgun (WGS) entry which is preliminary data.</text>
</comment>
<dbReference type="Gene3D" id="1.10.260.40">
    <property type="entry name" value="lambda repressor-like DNA-binding domains"/>
    <property type="match status" value="1"/>
</dbReference>
<dbReference type="SMART" id="SM00530">
    <property type="entry name" value="HTH_XRE"/>
    <property type="match status" value="1"/>
</dbReference>
<keyword evidence="3" id="KW-1185">Reference proteome</keyword>
<dbReference type="eggNOG" id="COG1974">
    <property type="taxonomic scope" value="Bacteria"/>
</dbReference>
<reference evidence="2 3" key="2">
    <citation type="submission" date="2014-10" db="EMBL/GenBank/DDBJ databases">
        <title>Comparative genomics of the Paenibacillus odorifer group.</title>
        <authorList>
            <person name="Tsai Y.-C."/>
            <person name="Martin N."/>
            <person name="Korlach J."/>
            <person name="Wiedmann M."/>
        </authorList>
    </citation>
    <scope>NUCLEOTIDE SEQUENCE [LARGE SCALE GENOMIC DNA]</scope>
    <source>
        <strain evidence="2 3">DSM 18334</strain>
    </source>
</reference>
<dbReference type="InterPro" id="IPR010982">
    <property type="entry name" value="Lambda_DNA-bd_dom_sf"/>
</dbReference>
<dbReference type="Gene3D" id="2.10.109.10">
    <property type="entry name" value="Umud Fragment, subunit A"/>
    <property type="match status" value="1"/>
</dbReference>
<proteinExistence type="predicted"/>
<dbReference type="PANTHER" id="PTHR33516:SF2">
    <property type="entry name" value="LEXA REPRESSOR-RELATED"/>
    <property type="match status" value="1"/>
</dbReference>
<gene>
    <name evidence="2" type="ORF">PWYN_03190</name>
</gene>
<dbReference type="Pfam" id="PF01381">
    <property type="entry name" value="HTH_3"/>
    <property type="match status" value="1"/>
</dbReference>
<dbReference type="SUPFAM" id="SSF51306">
    <property type="entry name" value="LexA/Signal peptidase"/>
    <property type="match status" value="1"/>
</dbReference>
<dbReference type="Proteomes" id="UP000029734">
    <property type="component" value="Unassembled WGS sequence"/>
</dbReference>
<evidence type="ECO:0000313" key="2">
    <source>
        <dbReference type="EMBL" id="KGE18484.1"/>
    </source>
</evidence>
<dbReference type="InterPro" id="IPR050077">
    <property type="entry name" value="LexA_repressor"/>
</dbReference>
<dbReference type="InterPro" id="IPR036286">
    <property type="entry name" value="LexA/Signal_pep-like_sf"/>
</dbReference>
<dbReference type="AlphaFoldDB" id="A0A098M7D4"/>
<feature type="domain" description="HTH cro/C1-type" evidence="1">
    <location>
        <begin position="7"/>
        <end position="61"/>
    </location>
</feature>
<dbReference type="CDD" id="cd06529">
    <property type="entry name" value="S24_LexA-like"/>
    <property type="match status" value="1"/>
</dbReference>
<dbReference type="InterPro" id="IPR039418">
    <property type="entry name" value="LexA-like"/>
</dbReference>